<protein>
    <submittedName>
        <fullName evidence="2">Helix-turn-helix domain-containing protein</fullName>
    </submittedName>
</protein>
<organism evidence="2 3">
    <name type="scientific">Spirosoma profusum</name>
    <dbReference type="NCBI Taxonomy" id="2771354"/>
    <lineage>
        <taxon>Bacteria</taxon>
        <taxon>Pseudomonadati</taxon>
        <taxon>Bacteroidota</taxon>
        <taxon>Cytophagia</taxon>
        <taxon>Cytophagales</taxon>
        <taxon>Cytophagaceae</taxon>
        <taxon>Spirosoma</taxon>
    </lineage>
</organism>
<dbReference type="RefSeq" id="WP_190893379.1">
    <property type="nucleotide sequence ID" value="NZ_JACWZY010000066.1"/>
</dbReference>
<dbReference type="AlphaFoldDB" id="A0A927GAN1"/>
<evidence type="ECO:0000313" key="3">
    <source>
        <dbReference type="Proteomes" id="UP000598820"/>
    </source>
</evidence>
<dbReference type="InterPro" id="IPR055247">
    <property type="entry name" value="InsJ-like_HTH"/>
</dbReference>
<reference evidence="2" key="1">
    <citation type="submission" date="2020-09" db="EMBL/GenBank/DDBJ databases">
        <authorList>
            <person name="Kim M.K."/>
        </authorList>
    </citation>
    <scope>NUCLEOTIDE SEQUENCE</scope>
    <source>
        <strain evidence="2">BT702</strain>
    </source>
</reference>
<dbReference type="SUPFAM" id="SSF46689">
    <property type="entry name" value="Homeodomain-like"/>
    <property type="match status" value="1"/>
</dbReference>
<accession>A0A927GAN1</accession>
<sequence length="107" mass="12533">MTPDEERTLREAHQHGSQFQFRNRCLCILLSHQQQSVSWLKDHFQVSRLTIYNWLDAWEQQGLRGLYNQPGQGRKPILTLADEPLINQQVSAHAQQLKRPDKLCAKN</sequence>
<proteinExistence type="predicted"/>
<dbReference type="Pfam" id="PF13518">
    <property type="entry name" value="HTH_28"/>
    <property type="match status" value="1"/>
</dbReference>
<dbReference type="Proteomes" id="UP000598820">
    <property type="component" value="Unassembled WGS sequence"/>
</dbReference>
<comment type="caution">
    <text evidence="2">The sequence shown here is derived from an EMBL/GenBank/DDBJ whole genome shotgun (WGS) entry which is preliminary data.</text>
</comment>
<keyword evidence="3" id="KW-1185">Reference proteome</keyword>
<gene>
    <name evidence="2" type="ORF">IC229_34130</name>
</gene>
<evidence type="ECO:0000313" key="2">
    <source>
        <dbReference type="EMBL" id="MBD2705697.1"/>
    </source>
</evidence>
<evidence type="ECO:0000259" key="1">
    <source>
        <dbReference type="Pfam" id="PF13518"/>
    </source>
</evidence>
<name>A0A927GAN1_9BACT</name>
<feature type="domain" description="Insertion element IS150 protein InsJ-like helix-turn-helix" evidence="1">
    <location>
        <begin position="28"/>
        <end position="74"/>
    </location>
</feature>
<dbReference type="InterPro" id="IPR009057">
    <property type="entry name" value="Homeodomain-like_sf"/>
</dbReference>
<dbReference type="EMBL" id="JACWZY010000066">
    <property type="protein sequence ID" value="MBD2705697.1"/>
    <property type="molecule type" value="Genomic_DNA"/>
</dbReference>